<feature type="region of interest" description="Disordered" evidence="9">
    <location>
        <begin position="780"/>
        <end position="917"/>
    </location>
</feature>
<dbReference type="GO" id="GO:0008270">
    <property type="term" value="F:zinc ion binding"/>
    <property type="evidence" value="ECO:0007669"/>
    <property type="project" value="UniProtKB-KW"/>
</dbReference>
<feature type="compositionally biased region" description="Basic residues" evidence="9">
    <location>
        <begin position="515"/>
        <end position="524"/>
    </location>
</feature>
<feature type="compositionally biased region" description="Basic and acidic residues" evidence="9">
    <location>
        <begin position="1016"/>
        <end position="1025"/>
    </location>
</feature>
<dbReference type="Proteomes" id="UP001177744">
    <property type="component" value="Unassembled WGS sequence"/>
</dbReference>
<feature type="compositionally biased region" description="Gly residues" evidence="9">
    <location>
        <begin position="788"/>
        <end position="800"/>
    </location>
</feature>
<dbReference type="GO" id="GO:0031519">
    <property type="term" value="C:PcG protein complex"/>
    <property type="evidence" value="ECO:0007669"/>
    <property type="project" value="TreeGrafter"/>
</dbReference>
<feature type="compositionally biased region" description="Gly residues" evidence="9">
    <location>
        <begin position="900"/>
        <end position="912"/>
    </location>
</feature>
<gene>
    <name evidence="11" type="ORF">QTO34_016537</name>
</gene>
<feature type="region of interest" description="Disordered" evidence="9">
    <location>
        <begin position="460"/>
        <end position="544"/>
    </location>
</feature>
<keyword evidence="3" id="KW-0677">Repeat</keyword>
<feature type="domain" description="C2H2-type" evidence="10">
    <location>
        <begin position="724"/>
        <end position="751"/>
    </location>
</feature>
<feature type="compositionally biased region" description="Low complexity" evidence="9">
    <location>
        <begin position="39"/>
        <end position="60"/>
    </location>
</feature>
<accession>A0AA40LRZ9</accession>
<evidence type="ECO:0000256" key="7">
    <source>
        <dbReference type="ARBA" id="ARBA00023242"/>
    </source>
</evidence>
<evidence type="ECO:0000256" key="2">
    <source>
        <dbReference type="ARBA" id="ARBA00022723"/>
    </source>
</evidence>
<feature type="compositionally biased region" description="Low complexity" evidence="9">
    <location>
        <begin position="467"/>
        <end position="489"/>
    </location>
</feature>
<evidence type="ECO:0000313" key="12">
    <source>
        <dbReference type="Proteomes" id="UP001177744"/>
    </source>
</evidence>
<name>A0AA40LRZ9_CNENI</name>
<dbReference type="GO" id="GO:0005667">
    <property type="term" value="C:transcription regulator complex"/>
    <property type="evidence" value="ECO:0007669"/>
    <property type="project" value="TreeGrafter"/>
</dbReference>
<comment type="caution">
    <text evidence="11">The sequence shown here is derived from an EMBL/GenBank/DDBJ whole genome shotgun (WGS) entry which is preliminary data.</text>
</comment>
<reference evidence="11" key="1">
    <citation type="submission" date="2023-06" db="EMBL/GenBank/DDBJ databases">
        <title>Reference genome for the Northern bat (Eptesicus nilssonii), a most northern bat species.</title>
        <authorList>
            <person name="Laine V.N."/>
            <person name="Pulliainen A.T."/>
            <person name="Lilley T.M."/>
        </authorList>
    </citation>
    <scope>NUCLEOTIDE SEQUENCE</scope>
    <source>
        <strain evidence="11">BLF_Eptnil</strain>
        <tissue evidence="11">Kidney</tissue>
    </source>
</reference>
<evidence type="ECO:0000256" key="3">
    <source>
        <dbReference type="ARBA" id="ARBA00022737"/>
    </source>
</evidence>
<dbReference type="Pfam" id="PF00096">
    <property type="entry name" value="zf-C2H2"/>
    <property type="match status" value="1"/>
</dbReference>
<feature type="compositionally biased region" description="Basic residues" evidence="9">
    <location>
        <begin position="835"/>
        <end position="848"/>
    </location>
</feature>
<protein>
    <recommendedName>
        <fullName evidence="10">C2H2-type domain-containing protein</fullName>
    </recommendedName>
</protein>
<dbReference type="GO" id="GO:0000978">
    <property type="term" value="F:RNA polymerase II cis-regulatory region sequence-specific DNA binding"/>
    <property type="evidence" value="ECO:0007669"/>
    <property type="project" value="TreeGrafter"/>
</dbReference>
<dbReference type="GO" id="GO:0000785">
    <property type="term" value="C:chromatin"/>
    <property type="evidence" value="ECO:0007669"/>
    <property type="project" value="TreeGrafter"/>
</dbReference>
<evidence type="ECO:0000313" key="11">
    <source>
        <dbReference type="EMBL" id="KAK1341788.1"/>
    </source>
</evidence>
<evidence type="ECO:0000256" key="8">
    <source>
        <dbReference type="PROSITE-ProRule" id="PRU00042"/>
    </source>
</evidence>
<evidence type="ECO:0000256" key="5">
    <source>
        <dbReference type="ARBA" id="ARBA00022833"/>
    </source>
</evidence>
<dbReference type="FunFam" id="3.30.160.60:FF:001450">
    <property type="entry name" value="zinc finger protein 774"/>
    <property type="match status" value="1"/>
</dbReference>
<feature type="compositionally biased region" description="Polar residues" evidence="9">
    <location>
        <begin position="29"/>
        <end position="38"/>
    </location>
</feature>
<dbReference type="EMBL" id="JAULJE010000006">
    <property type="protein sequence ID" value="KAK1341788.1"/>
    <property type="molecule type" value="Genomic_DNA"/>
</dbReference>
<feature type="compositionally biased region" description="Low complexity" evidence="9">
    <location>
        <begin position="801"/>
        <end position="819"/>
    </location>
</feature>
<evidence type="ECO:0000256" key="9">
    <source>
        <dbReference type="SAM" id="MobiDB-lite"/>
    </source>
</evidence>
<dbReference type="PROSITE" id="PS50157">
    <property type="entry name" value="ZINC_FINGER_C2H2_2"/>
    <property type="match status" value="2"/>
</dbReference>
<keyword evidence="4 8" id="KW-0863">Zinc-finger</keyword>
<feature type="domain" description="C2H2-type" evidence="10">
    <location>
        <begin position="694"/>
        <end position="724"/>
    </location>
</feature>
<dbReference type="GO" id="GO:0000981">
    <property type="term" value="F:DNA-binding transcription factor activity, RNA polymerase II-specific"/>
    <property type="evidence" value="ECO:0007669"/>
    <property type="project" value="TreeGrafter"/>
</dbReference>
<keyword evidence="2" id="KW-0479">Metal-binding</keyword>
<comment type="subcellular location">
    <subcellularLocation>
        <location evidence="1">Nucleus</location>
    </subcellularLocation>
</comment>
<organism evidence="11 12">
    <name type="scientific">Cnephaeus nilssonii</name>
    <name type="common">Northern bat</name>
    <name type="synonym">Eptesicus nilssonii</name>
    <dbReference type="NCBI Taxonomy" id="3371016"/>
    <lineage>
        <taxon>Eukaryota</taxon>
        <taxon>Metazoa</taxon>
        <taxon>Chordata</taxon>
        <taxon>Craniata</taxon>
        <taxon>Vertebrata</taxon>
        <taxon>Euteleostomi</taxon>
        <taxon>Mammalia</taxon>
        <taxon>Eutheria</taxon>
        <taxon>Laurasiatheria</taxon>
        <taxon>Chiroptera</taxon>
        <taxon>Yangochiroptera</taxon>
        <taxon>Vespertilionidae</taxon>
        <taxon>Cnephaeus</taxon>
    </lineage>
</organism>
<dbReference type="PANTHER" id="PTHR14003:SF8">
    <property type="entry name" value="ZINC FINGER PROTEIN 42 HOMOLOG"/>
    <property type="match status" value="1"/>
</dbReference>
<dbReference type="PANTHER" id="PTHR14003">
    <property type="entry name" value="TRANSCRIPTIONAL REPRESSOR PROTEIN YY"/>
    <property type="match status" value="1"/>
</dbReference>
<proteinExistence type="predicted"/>
<dbReference type="PROSITE" id="PS00028">
    <property type="entry name" value="ZINC_FINGER_C2H2_1"/>
    <property type="match status" value="1"/>
</dbReference>
<dbReference type="InterPro" id="IPR013087">
    <property type="entry name" value="Znf_C2H2_type"/>
</dbReference>
<evidence type="ECO:0000259" key="10">
    <source>
        <dbReference type="PROSITE" id="PS50157"/>
    </source>
</evidence>
<feature type="region of interest" description="Disordered" evidence="9">
    <location>
        <begin position="22"/>
        <end position="70"/>
    </location>
</feature>
<keyword evidence="5" id="KW-0862">Zinc</keyword>
<dbReference type="Gene3D" id="3.30.160.60">
    <property type="entry name" value="Classic Zinc Finger"/>
    <property type="match status" value="1"/>
</dbReference>
<feature type="compositionally biased region" description="Basic and acidic residues" evidence="9">
    <location>
        <begin position="645"/>
        <end position="654"/>
    </location>
</feature>
<dbReference type="SMART" id="SM00355">
    <property type="entry name" value="ZnF_C2H2"/>
    <property type="match status" value="2"/>
</dbReference>
<feature type="compositionally biased region" description="Basic and acidic residues" evidence="9">
    <location>
        <begin position="676"/>
        <end position="691"/>
    </location>
</feature>
<feature type="compositionally biased region" description="Basic residues" evidence="9">
    <location>
        <begin position="876"/>
        <end position="888"/>
    </location>
</feature>
<evidence type="ECO:0000256" key="6">
    <source>
        <dbReference type="ARBA" id="ARBA00023125"/>
    </source>
</evidence>
<evidence type="ECO:0000256" key="1">
    <source>
        <dbReference type="ARBA" id="ARBA00004123"/>
    </source>
</evidence>
<keyword evidence="12" id="KW-1185">Reference proteome</keyword>
<feature type="region of interest" description="Disordered" evidence="9">
    <location>
        <begin position="189"/>
        <end position="212"/>
    </location>
</feature>
<evidence type="ECO:0000256" key="4">
    <source>
        <dbReference type="ARBA" id="ARBA00022771"/>
    </source>
</evidence>
<keyword evidence="7" id="KW-0539">Nucleus</keyword>
<dbReference type="InterPro" id="IPR036236">
    <property type="entry name" value="Znf_C2H2_sf"/>
</dbReference>
<feature type="region of interest" description="Disordered" evidence="9">
    <location>
        <begin position="630"/>
        <end position="694"/>
    </location>
</feature>
<keyword evidence="6" id="KW-0238">DNA-binding</keyword>
<feature type="compositionally biased region" description="Gly residues" evidence="9">
    <location>
        <begin position="860"/>
        <end position="872"/>
    </location>
</feature>
<dbReference type="SUPFAM" id="SSF57667">
    <property type="entry name" value="beta-beta-alpha zinc fingers"/>
    <property type="match status" value="1"/>
</dbReference>
<dbReference type="AlphaFoldDB" id="A0AA40LRZ9"/>
<feature type="compositionally biased region" description="Basic residues" evidence="9">
    <location>
        <begin position="979"/>
        <end position="989"/>
    </location>
</feature>
<feature type="region of interest" description="Disordered" evidence="9">
    <location>
        <begin position="973"/>
        <end position="1030"/>
    </location>
</feature>
<sequence length="1074" mass="118483">MAGGARRGCGGWAKTRPCAHRSLAAHGSFQGTRDPQQLSPGQPQTPRTPSSSRTPDSSPGASRSHRCSGPQTFLYTTIPIHRPSYVTILIHRPSYTTILIHRPSYTTIPTHRPSYTTNPQTLFITIPIHRPSYTTIPIHRPSYTTIPTHRPSYTTIPIHRPSYTTIPIHRPSYITIPIQRPSYITISTDRPSYTTNPIHRPSYTTNPIHRPSYTTNPIHRPSYITIPTHRPSYTTIPIHRPSYITIPTHRPSYTTIPIHRPSYTTIPIHRPSYATILIHRPFYTTIPIHRPSYITIPIHRPSYTTNPTDPFYHHSHPQTLLYHHPYSQTLLYHHPHPQTLLYHHPHPQTLLYHHPHPQTLLYHHPHPQTLLYHHPHPQTLPYHQPHPQTLLYPHPHPQTTFIPPSQFTDLGMKLWWQEWRQRPQLPGGWGPRQKQPPWAEGAEAAVADVLKPPQDEWAKLRAPWRPPGLGEDLDPGPLGAAGPGSPADPRLGDFLQNHFREEPQDDMEQQLNTRAKTRGRKGLGRRAPGGNKPEPATPEPAQQEPPFLMRALWEEDGGYEISYEVGEEDPFSDCYIECTIRGEFSEPTLEEDLFLKSFNCLRGGTEQEFAQQFFDGANALLGCSLQYREKGAQQDRPPQNGGEKSLAERSEHRPGQKPPPGATPNTSLLGPTRPAEFARNKPSKNGERGAPEKFVCPESGCARELKTGSSLRKHLQLVHGPRNHVCAECGKAFPESSKLKRHFMVHTGEAFPVHFQRPKPRPPANQGEYANYPTKMAAGAERGAAGAERGGAGAERGGAGRSAAGPAGPAERGAVGVERGAAEAERGGAGGARRSTARRGRSAARRGRSAAERGAAGAERGWGGARRGGGGARQSAARRGRSAARRGRSAAERGAAGAERGWGGARRGGGGARWSAVRRGRSVAGAIERHGSAATEGGYPAVERRRGRPLRLSTAGPSKVGELGACLLRHQRTGTQLHREKRKRPKRPTLRKDPCGPRKTLMVELGVADCSGSPQGREETRRSGEGDVPITPLLLPLSAAQALAGPDYLSLGQPWEAGQPTSKACLRLRRRLGS</sequence>